<dbReference type="Proteomes" id="UP000682892">
    <property type="component" value="Chromosome 2"/>
</dbReference>
<feature type="compositionally biased region" description="Basic and acidic residues" evidence="1">
    <location>
        <begin position="81"/>
        <end position="91"/>
    </location>
</feature>
<dbReference type="HOGENOM" id="CLU_2428821_0_0_1"/>
<evidence type="ECO:0000256" key="1">
    <source>
        <dbReference type="SAM" id="MobiDB-lite"/>
    </source>
</evidence>
<feature type="compositionally biased region" description="Basic and acidic residues" evidence="1">
    <location>
        <begin position="28"/>
        <end position="37"/>
    </location>
</feature>
<dbReference type="AlphaFoldDB" id="Q17M18"/>
<organism evidence="2 3">
    <name type="scientific">Aedes aegypti</name>
    <name type="common">Yellowfever mosquito</name>
    <name type="synonym">Culex aegypti</name>
    <dbReference type="NCBI Taxonomy" id="7159"/>
    <lineage>
        <taxon>Eukaryota</taxon>
        <taxon>Metazoa</taxon>
        <taxon>Ecdysozoa</taxon>
        <taxon>Arthropoda</taxon>
        <taxon>Hexapoda</taxon>
        <taxon>Insecta</taxon>
        <taxon>Pterygota</taxon>
        <taxon>Neoptera</taxon>
        <taxon>Endopterygota</taxon>
        <taxon>Diptera</taxon>
        <taxon>Nematocera</taxon>
        <taxon>Culicoidea</taxon>
        <taxon>Culicidae</taxon>
        <taxon>Culicinae</taxon>
        <taxon>Aedini</taxon>
        <taxon>Aedes</taxon>
        <taxon>Stegomyia</taxon>
    </lineage>
</organism>
<sequence length="91" mass="10973">MAHREQLRVYRGGDSHEKPNIRVVRRQPGADKDKDSSQEFFGFPEDEVQKEKRYVRKRKCTEKVEHTPELAPRRSKRQRTDKRNDDFVYAK</sequence>
<accession>Q17M18</accession>
<proteinExistence type="predicted"/>
<evidence type="ECO:0000313" key="3">
    <source>
        <dbReference type="Proteomes" id="UP000682892"/>
    </source>
</evidence>
<dbReference type="PaxDb" id="7159-AAEL001186-PA"/>
<protein>
    <submittedName>
        <fullName evidence="2">AAEL001186-PA</fullName>
    </submittedName>
</protein>
<gene>
    <name evidence="2" type="ORF">AaeL_AAEL001186</name>
</gene>
<dbReference type="EMBL" id="CH477209">
    <property type="protein sequence ID" value="EAT47726.1"/>
    <property type="molecule type" value="Genomic_DNA"/>
</dbReference>
<feature type="region of interest" description="Disordered" evidence="1">
    <location>
        <begin position="65"/>
        <end position="91"/>
    </location>
</feature>
<feature type="compositionally biased region" description="Basic and acidic residues" evidence="1">
    <location>
        <begin position="1"/>
        <end position="20"/>
    </location>
</feature>
<name>Q17M18_AEDAE</name>
<reference evidence="2" key="2">
    <citation type="journal article" date="2007" name="Science">
        <title>Genome sequence of Aedes aegypti, a major arbovirus vector.</title>
        <authorList>
            <person name="Nene V."/>
            <person name="Wortman J.R."/>
            <person name="Lawson D."/>
            <person name="Haas B."/>
            <person name="Kodira C."/>
            <person name="Tu Z.J."/>
            <person name="Loftus B."/>
            <person name="Xi Z."/>
            <person name="Megy K."/>
            <person name="Grabherr M."/>
            <person name="Ren Q."/>
            <person name="Zdobnov E.M."/>
            <person name="Lobo N.F."/>
            <person name="Campbell K.S."/>
            <person name="Brown S.E."/>
            <person name="Bonaldo M.F."/>
            <person name="Zhu J."/>
            <person name="Sinkins S.P."/>
            <person name="Hogenkamp D.G."/>
            <person name="Amedeo P."/>
            <person name="Arensburger P."/>
            <person name="Atkinson P.W."/>
            <person name="Bidwell S."/>
            <person name="Biedler J."/>
            <person name="Birney E."/>
            <person name="Bruggner R.V."/>
            <person name="Costas J."/>
            <person name="Coy M.R."/>
            <person name="Crabtree J."/>
            <person name="Crawford M."/>
            <person name="Debruyn B."/>
            <person name="Decaprio D."/>
            <person name="Eiglmeier K."/>
            <person name="Eisenstadt E."/>
            <person name="El-Dorry H."/>
            <person name="Gelbart W.M."/>
            <person name="Gomes S.L."/>
            <person name="Hammond M."/>
            <person name="Hannick L.I."/>
            <person name="Hogan J.R."/>
            <person name="Holmes M.H."/>
            <person name="Jaffe D."/>
            <person name="Johnston J.S."/>
            <person name="Kennedy R.C."/>
            <person name="Koo H."/>
            <person name="Kravitz S."/>
            <person name="Kriventseva E.V."/>
            <person name="Kulp D."/>
            <person name="Labutti K."/>
            <person name="Lee E."/>
            <person name="Li S."/>
            <person name="Lovin D.D."/>
            <person name="Mao C."/>
            <person name="Mauceli E."/>
            <person name="Menck C.F."/>
            <person name="Miller J.R."/>
            <person name="Montgomery P."/>
            <person name="Mori A."/>
            <person name="Nascimento A.L."/>
            <person name="Naveira H.F."/>
            <person name="Nusbaum C."/>
            <person name="O'leary S."/>
            <person name="Orvis J."/>
            <person name="Pertea M."/>
            <person name="Quesneville H."/>
            <person name="Reidenbach K.R."/>
            <person name="Rogers Y.H."/>
            <person name="Roth C.W."/>
            <person name="Schneider J.R."/>
            <person name="Schatz M."/>
            <person name="Shumway M."/>
            <person name="Stanke M."/>
            <person name="Stinson E.O."/>
            <person name="Tubio J.M."/>
            <person name="Vanzee J.P."/>
            <person name="Verjovski-Almeida S."/>
            <person name="Werner D."/>
            <person name="White O."/>
            <person name="Wyder S."/>
            <person name="Zeng Q."/>
            <person name="Zhao Q."/>
            <person name="Zhao Y."/>
            <person name="Hill C.A."/>
            <person name="Raikhel A.S."/>
            <person name="Soares M.B."/>
            <person name="Knudson D.L."/>
            <person name="Lee N.H."/>
            <person name="Galagan J."/>
            <person name="Salzberg S.L."/>
            <person name="Paulsen I.T."/>
            <person name="Dimopoulos G."/>
            <person name="Collins F.H."/>
            <person name="Birren B."/>
            <person name="Fraser-Liggett C.M."/>
            <person name="Severson D.W."/>
        </authorList>
    </citation>
    <scope>NUCLEOTIDE SEQUENCE [LARGE SCALE GENOMIC DNA]</scope>
    <source>
        <strain evidence="2">Liverpool</strain>
    </source>
</reference>
<feature type="region of interest" description="Disordered" evidence="1">
    <location>
        <begin position="1"/>
        <end position="43"/>
    </location>
</feature>
<reference evidence="2" key="1">
    <citation type="submission" date="2005-10" db="EMBL/GenBank/DDBJ databases">
        <authorList>
            <person name="Loftus B.J."/>
            <person name="Nene V.M."/>
            <person name="Hannick L.I."/>
            <person name="Bidwell S."/>
            <person name="Haas B."/>
            <person name="Amedeo P."/>
            <person name="Orvis J."/>
            <person name="Wortman J.R."/>
            <person name="White O.R."/>
            <person name="Salzberg S."/>
            <person name="Shumway M."/>
            <person name="Koo H."/>
            <person name="Zhao Y."/>
            <person name="Holmes M."/>
            <person name="Miller J."/>
            <person name="Schatz M."/>
            <person name="Pop M."/>
            <person name="Pai G."/>
            <person name="Utterback T."/>
            <person name="Rogers Y.-H."/>
            <person name="Kravitz S."/>
            <person name="Fraser C.M."/>
        </authorList>
    </citation>
    <scope>NUCLEOTIDE SEQUENCE</scope>
    <source>
        <strain evidence="2">Liverpool</strain>
    </source>
</reference>
<evidence type="ECO:0000313" key="2">
    <source>
        <dbReference type="EMBL" id="EAT47726.1"/>
    </source>
</evidence>
<dbReference type="OMA" id="MAHREQL"/>
<reference evidence="2" key="3">
    <citation type="submission" date="2012-09" db="EMBL/GenBank/DDBJ databases">
        <authorList>
            <consortium name="VectorBase"/>
        </authorList>
    </citation>
    <scope>NUCLEOTIDE SEQUENCE</scope>
    <source>
        <strain evidence="2">Liverpool</strain>
    </source>
</reference>